<sequence>MRYQLLRCSSETCKTTAPYDACQWLGKVLTCQELNRVTIVESGTHETLVRERRQPQLTPRLKDYGREMATQGLKPARIRMGMARRFGLSEADMPTLRQIDQLAYGPDVSDTNPFSFGWERDGRRKPDVGNGSDEKPFLSVRQMSVLPLGRSVHHFATIGEALLVKYVMADAEAGQQNAVNQVFGVDSDYVYLMCFYHVMAKVHEKLKGIPGQLEVYDEQMQIALETWSSQEQLAGFRSYFNNIWMKSEFWRWQCFHTLSGYATTNNPVEQFNRLIKRDYTLRTKHKIGTLLQLLADCCGHQSVTPRTFKIMPDSSQQLKARVKDFRQRDLLVDMTPKRTSIDFLLVSPNPDVVRVLSRGCHRVYLPELGRSREVAPVSAQMGSNYARMKTEGQPEGGWNVDVTTMSCGCKYHFKFAVCIHVLFALQVKHYTGLDGKRTLVDRSASRKRRRTRTGSARVPAGRRRTNGHALTTD</sequence>
<dbReference type="EMBL" id="ANJA01004124">
    <property type="protein sequence ID" value="ETO59336.1"/>
    <property type="molecule type" value="Genomic_DNA"/>
</dbReference>
<evidence type="ECO:0000313" key="3">
    <source>
        <dbReference type="Proteomes" id="UP000028582"/>
    </source>
</evidence>
<proteinExistence type="predicted"/>
<feature type="region of interest" description="Disordered" evidence="1">
    <location>
        <begin position="441"/>
        <end position="473"/>
    </location>
</feature>
<evidence type="ECO:0008006" key="4">
    <source>
        <dbReference type="Google" id="ProtNLM"/>
    </source>
</evidence>
<reference evidence="2 3" key="1">
    <citation type="submission" date="2013-11" db="EMBL/GenBank/DDBJ databases">
        <title>The Genome Sequence of Phytophthora parasitica P1976.</title>
        <authorList>
            <consortium name="The Broad Institute Genomics Platform"/>
            <person name="Russ C."/>
            <person name="Tyler B."/>
            <person name="Panabieres F."/>
            <person name="Shan W."/>
            <person name="Tripathy S."/>
            <person name="Grunwald N."/>
            <person name="Machado M."/>
            <person name="Johnson C.S."/>
            <person name="Walker B."/>
            <person name="Young S."/>
            <person name="Zeng Q."/>
            <person name="Gargeya S."/>
            <person name="Fitzgerald M."/>
            <person name="Haas B."/>
            <person name="Abouelleil A."/>
            <person name="Allen A.W."/>
            <person name="Alvarado L."/>
            <person name="Arachchi H.M."/>
            <person name="Berlin A.M."/>
            <person name="Chapman S.B."/>
            <person name="Gainer-Dewar J."/>
            <person name="Goldberg J."/>
            <person name="Griggs A."/>
            <person name="Gujja S."/>
            <person name="Hansen M."/>
            <person name="Howarth C."/>
            <person name="Imamovic A."/>
            <person name="Ireland A."/>
            <person name="Larimer J."/>
            <person name="McCowan C."/>
            <person name="Murphy C."/>
            <person name="Pearson M."/>
            <person name="Poon T.W."/>
            <person name="Priest M."/>
            <person name="Roberts A."/>
            <person name="Saif S."/>
            <person name="Shea T."/>
            <person name="Sisk P."/>
            <person name="Sykes S."/>
            <person name="Wortman J."/>
            <person name="Nusbaum C."/>
            <person name="Birren B."/>
        </authorList>
    </citation>
    <scope>NUCLEOTIDE SEQUENCE [LARGE SCALE GENOMIC DNA]</scope>
    <source>
        <strain evidence="2 3">P1976</strain>
    </source>
</reference>
<name>A0A080YY75_PHYNI</name>
<dbReference type="OrthoDB" id="121719at2759"/>
<evidence type="ECO:0000313" key="2">
    <source>
        <dbReference type="EMBL" id="ETO59336.1"/>
    </source>
</evidence>
<evidence type="ECO:0000256" key="1">
    <source>
        <dbReference type="SAM" id="MobiDB-lite"/>
    </source>
</evidence>
<accession>A0A080YY75</accession>
<feature type="compositionally biased region" description="Basic and acidic residues" evidence="1">
    <location>
        <begin position="118"/>
        <end position="134"/>
    </location>
</feature>
<protein>
    <recommendedName>
        <fullName evidence="4">SWIM-type domain-containing protein</fullName>
    </recommendedName>
</protein>
<gene>
    <name evidence="2" type="ORF">F444_22294</name>
</gene>
<dbReference type="Proteomes" id="UP000028582">
    <property type="component" value="Unassembled WGS sequence"/>
</dbReference>
<dbReference type="AlphaFoldDB" id="A0A080YY75"/>
<comment type="caution">
    <text evidence="2">The sequence shown here is derived from an EMBL/GenBank/DDBJ whole genome shotgun (WGS) entry which is preliminary data.</text>
</comment>
<organism evidence="2 3">
    <name type="scientific">Phytophthora nicotianae P1976</name>
    <dbReference type="NCBI Taxonomy" id="1317066"/>
    <lineage>
        <taxon>Eukaryota</taxon>
        <taxon>Sar</taxon>
        <taxon>Stramenopiles</taxon>
        <taxon>Oomycota</taxon>
        <taxon>Peronosporomycetes</taxon>
        <taxon>Peronosporales</taxon>
        <taxon>Peronosporaceae</taxon>
        <taxon>Phytophthora</taxon>
    </lineage>
</organism>
<feature type="region of interest" description="Disordered" evidence="1">
    <location>
        <begin position="115"/>
        <end position="134"/>
    </location>
</feature>